<dbReference type="InterPro" id="IPR002129">
    <property type="entry name" value="PyrdxlP-dep_de-COase"/>
</dbReference>
<comment type="cofactor">
    <cofactor evidence="1 10">
        <name>pyridoxal 5'-phosphate</name>
        <dbReference type="ChEBI" id="CHEBI:597326"/>
    </cofactor>
</comment>
<comment type="caution">
    <text evidence="11">The sequence shown here is derived from an EMBL/GenBank/DDBJ whole genome shotgun (WGS) entry which is preliminary data.</text>
</comment>
<dbReference type="InterPro" id="IPR010977">
    <property type="entry name" value="Aromatic_deC"/>
</dbReference>
<dbReference type="PANTHER" id="PTHR11999:SF68">
    <property type="entry name" value="HISTIDINE DECARBOXYLASE"/>
    <property type="match status" value="1"/>
</dbReference>
<evidence type="ECO:0000256" key="7">
    <source>
        <dbReference type="ARBA" id="ARBA00022898"/>
    </source>
</evidence>
<keyword evidence="6" id="KW-0210">Decarboxylase</keyword>
<dbReference type="Proteomes" id="UP001626550">
    <property type="component" value="Unassembled WGS sequence"/>
</dbReference>
<dbReference type="EC" id="4.1.1.22" evidence="4"/>
<evidence type="ECO:0000256" key="5">
    <source>
        <dbReference type="ARBA" id="ARBA00022584"/>
    </source>
</evidence>
<evidence type="ECO:0000256" key="8">
    <source>
        <dbReference type="ARBA" id="ARBA00023239"/>
    </source>
</evidence>
<keyword evidence="7 10" id="KW-0663">Pyridoxal phosphate</keyword>
<dbReference type="InterPro" id="IPR015422">
    <property type="entry name" value="PyrdxlP-dep_Trfase_small"/>
</dbReference>
<keyword evidence="12" id="KW-1185">Reference proteome</keyword>
<sequence>VSLNFNVWLHVDAAYAGSSFICPEYRDRWFKSRQRIDSFVFNPSKWFLCCFDITAFWVADSTTLHNAFSVNPLYLQHKMSNKAIDFMHWQIPLSKKFRALKLWFVIRYFGVEKMQEYIRRHEQLAKYFARLVLSDDRFEIPVGPFLGLCIFRLKGPNELTETLLAQITSEGLVYMVPATFLKDFIIRFTVTSQDTTEADIDRDWGIIRKWAEIILDKVRKTVPPGFFTKPITSKTEQEEIFTNLEEDDLKINELQSNATEDRVFTHRLSDGYQYVVRSSRTDVQLRNVRLSKVSLWPLNEEIVNGSFATAMDNKKALARLLCYITWVLRIYRRWSLKPTESTLASSLQLDETRAHNLIEFLKKLTAN</sequence>
<dbReference type="GO" id="GO:0016831">
    <property type="term" value="F:carboxy-lyase activity"/>
    <property type="evidence" value="ECO:0007669"/>
    <property type="project" value="UniProtKB-KW"/>
</dbReference>
<keyword evidence="8 10" id="KW-0456">Lyase</keyword>
<dbReference type="Gene3D" id="3.90.1150.10">
    <property type="entry name" value="Aspartate Aminotransferase, domain 1"/>
    <property type="match status" value="1"/>
</dbReference>
<organism evidence="11 12">
    <name type="scientific">Cichlidogyrus casuarinus</name>
    <dbReference type="NCBI Taxonomy" id="1844966"/>
    <lineage>
        <taxon>Eukaryota</taxon>
        <taxon>Metazoa</taxon>
        <taxon>Spiralia</taxon>
        <taxon>Lophotrochozoa</taxon>
        <taxon>Platyhelminthes</taxon>
        <taxon>Monogenea</taxon>
        <taxon>Monopisthocotylea</taxon>
        <taxon>Dactylogyridea</taxon>
        <taxon>Ancyrocephalidae</taxon>
        <taxon>Cichlidogyrus</taxon>
    </lineage>
</organism>
<evidence type="ECO:0000256" key="3">
    <source>
        <dbReference type="ARBA" id="ARBA00011738"/>
    </source>
</evidence>
<dbReference type="AlphaFoldDB" id="A0ABD2PZN0"/>
<comment type="similarity">
    <text evidence="2 10">Belongs to the group II decarboxylase family.</text>
</comment>
<comment type="subunit">
    <text evidence="3">Homodimer.</text>
</comment>
<dbReference type="InterPro" id="IPR015421">
    <property type="entry name" value="PyrdxlP-dep_Trfase_major"/>
</dbReference>
<evidence type="ECO:0000256" key="10">
    <source>
        <dbReference type="RuleBase" id="RU000382"/>
    </source>
</evidence>
<dbReference type="GO" id="GO:0042423">
    <property type="term" value="P:catecholamine biosynthetic process"/>
    <property type="evidence" value="ECO:0007669"/>
    <property type="project" value="UniProtKB-KW"/>
</dbReference>
<evidence type="ECO:0000313" key="12">
    <source>
        <dbReference type="Proteomes" id="UP001626550"/>
    </source>
</evidence>
<dbReference type="Gene3D" id="3.40.640.10">
    <property type="entry name" value="Type I PLP-dependent aspartate aminotransferase-like (Major domain)"/>
    <property type="match status" value="1"/>
</dbReference>
<accession>A0ABD2PZN0</accession>
<dbReference type="SUPFAM" id="SSF53383">
    <property type="entry name" value="PLP-dependent transferases"/>
    <property type="match status" value="1"/>
</dbReference>
<proteinExistence type="inferred from homology"/>
<dbReference type="InterPro" id="IPR015424">
    <property type="entry name" value="PyrdxlP-dep_Trfase"/>
</dbReference>
<protein>
    <recommendedName>
        <fullName evidence="9">Histidine decarboxylase</fullName>
        <ecNumber evidence="4">4.1.1.22</ecNumber>
    </recommendedName>
</protein>
<evidence type="ECO:0000256" key="4">
    <source>
        <dbReference type="ARBA" id="ARBA00012320"/>
    </source>
</evidence>
<dbReference type="PANTHER" id="PTHR11999">
    <property type="entry name" value="GROUP II PYRIDOXAL-5-PHOSPHATE DECARBOXYLASE"/>
    <property type="match status" value="1"/>
</dbReference>
<gene>
    <name evidence="11" type="ORF">Ciccas_008587</name>
</gene>
<dbReference type="EMBL" id="JBJKFK010001540">
    <property type="protein sequence ID" value="KAL3312814.1"/>
    <property type="molecule type" value="Genomic_DNA"/>
</dbReference>
<evidence type="ECO:0000256" key="9">
    <source>
        <dbReference type="ARBA" id="ARBA00039946"/>
    </source>
</evidence>
<reference evidence="11 12" key="1">
    <citation type="submission" date="2024-11" db="EMBL/GenBank/DDBJ databases">
        <title>Adaptive evolution of stress response genes in parasites aligns with host niche diversity.</title>
        <authorList>
            <person name="Hahn C."/>
            <person name="Resl P."/>
        </authorList>
    </citation>
    <scope>NUCLEOTIDE SEQUENCE [LARGE SCALE GENOMIC DNA]</scope>
    <source>
        <strain evidence="11">EGGRZ-B1_66</strain>
        <tissue evidence="11">Body</tissue>
    </source>
</reference>
<keyword evidence="5" id="KW-0127">Catecholamine biosynthesis</keyword>
<name>A0ABD2PZN0_9PLAT</name>
<evidence type="ECO:0000256" key="6">
    <source>
        <dbReference type="ARBA" id="ARBA00022793"/>
    </source>
</evidence>
<evidence type="ECO:0000313" key="11">
    <source>
        <dbReference type="EMBL" id="KAL3312814.1"/>
    </source>
</evidence>
<feature type="non-terminal residue" evidence="11">
    <location>
        <position position="1"/>
    </location>
</feature>
<dbReference type="Pfam" id="PF00282">
    <property type="entry name" value="Pyridoxal_deC"/>
    <property type="match status" value="1"/>
</dbReference>
<evidence type="ECO:0000256" key="1">
    <source>
        <dbReference type="ARBA" id="ARBA00001933"/>
    </source>
</evidence>
<evidence type="ECO:0000256" key="2">
    <source>
        <dbReference type="ARBA" id="ARBA00009533"/>
    </source>
</evidence>